<dbReference type="Gene3D" id="1.10.439.10">
    <property type="entry name" value="Penicillin Amidohydrolase, domain 1"/>
    <property type="match status" value="1"/>
</dbReference>
<keyword evidence="2 7" id="KW-0378">Hydrolase</keyword>
<proteinExistence type="inferred from homology"/>
<dbReference type="InterPro" id="IPR029055">
    <property type="entry name" value="Ntn_hydrolases_N"/>
</dbReference>
<dbReference type="RefSeq" id="WP_307637395.1">
    <property type="nucleotide sequence ID" value="NZ_JAUSRR010000006.1"/>
</dbReference>
<feature type="active site" description="Nucleophile" evidence="4">
    <location>
        <position position="273"/>
    </location>
</feature>
<dbReference type="PROSITE" id="PS51257">
    <property type="entry name" value="PROKAR_LIPOPROTEIN"/>
    <property type="match status" value="1"/>
</dbReference>
<keyword evidence="3" id="KW-0865">Zymogen</keyword>
<dbReference type="InterPro" id="IPR043146">
    <property type="entry name" value="Penicillin_amidase_N_B-knob"/>
</dbReference>
<evidence type="ECO:0000256" key="5">
    <source>
        <dbReference type="PIRSR" id="PIRSR001227-2"/>
    </source>
</evidence>
<dbReference type="PIRSF" id="PIRSF001227">
    <property type="entry name" value="Pen_acylase"/>
    <property type="match status" value="1"/>
</dbReference>
<dbReference type="Gene3D" id="3.60.20.10">
    <property type="entry name" value="Glutamine Phosphoribosylpyrophosphate, subunit 1, domain 1"/>
    <property type="match status" value="1"/>
</dbReference>
<dbReference type="InterPro" id="IPR014395">
    <property type="entry name" value="Pen/GL7ACA/AHL_acylase"/>
</dbReference>
<dbReference type="SUPFAM" id="SSF56235">
    <property type="entry name" value="N-terminal nucleophile aminohydrolases (Ntn hydrolases)"/>
    <property type="match status" value="1"/>
</dbReference>
<keyword evidence="6" id="KW-0732">Signal</keyword>
<evidence type="ECO:0000313" key="8">
    <source>
        <dbReference type="Proteomes" id="UP001244295"/>
    </source>
</evidence>
<feature type="binding site" evidence="5">
    <location>
        <position position="186"/>
    </location>
    <ligand>
        <name>Ca(2+)</name>
        <dbReference type="ChEBI" id="CHEBI:29108"/>
    </ligand>
</feature>
<dbReference type="Gene3D" id="2.30.120.10">
    <property type="match status" value="1"/>
</dbReference>
<dbReference type="Gene3D" id="1.10.287.150">
    <property type="match status" value="1"/>
</dbReference>
<dbReference type="GO" id="GO:0008953">
    <property type="term" value="F:penicillin amidase activity"/>
    <property type="evidence" value="ECO:0007669"/>
    <property type="project" value="UniProtKB-EC"/>
</dbReference>
<evidence type="ECO:0000313" key="7">
    <source>
        <dbReference type="EMBL" id="MDP9924554.1"/>
    </source>
</evidence>
<dbReference type="GO" id="GO:0046872">
    <property type="term" value="F:metal ion binding"/>
    <property type="evidence" value="ECO:0007669"/>
    <property type="project" value="UniProtKB-KW"/>
</dbReference>
<name>A0AAW8DZG6_9BURK</name>
<dbReference type="InterPro" id="IPR043147">
    <property type="entry name" value="Penicillin_amidase_A-knob"/>
</dbReference>
<comment type="similarity">
    <text evidence="1">Belongs to the peptidase S45 family.</text>
</comment>
<feature type="binding site" evidence="5">
    <location>
        <position position="348"/>
    </location>
    <ligand>
        <name>Ca(2+)</name>
        <dbReference type="ChEBI" id="CHEBI:29108"/>
    </ligand>
</feature>
<dbReference type="PANTHER" id="PTHR34218:SF4">
    <property type="entry name" value="ACYL-HOMOSERINE LACTONE ACYLASE QUIP"/>
    <property type="match status" value="1"/>
</dbReference>
<dbReference type="Proteomes" id="UP001244295">
    <property type="component" value="Unassembled WGS sequence"/>
</dbReference>
<evidence type="ECO:0000256" key="2">
    <source>
        <dbReference type="ARBA" id="ARBA00022801"/>
    </source>
</evidence>
<organism evidence="7 8">
    <name type="scientific">Variovorax boronicumulans</name>
    <dbReference type="NCBI Taxonomy" id="436515"/>
    <lineage>
        <taxon>Bacteria</taxon>
        <taxon>Pseudomonadati</taxon>
        <taxon>Pseudomonadota</taxon>
        <taxon>Betaproteobacteria</taxon>
        <taxon>Burkholderiales</taxon>
        <taxon>Comamonadaceae</taxon>
        <taxon>Variovorax</taxon>
    </lineage>
</organism>
<dbReference type="EC" id="3.5.1.11" evidence="7"/>
<evidence type="ECO:0000256" key="4">
    <source>
        <dbReference type="PIRSR" id="PIRSR001227-1"/>
    </source>
</evidence>
<dbReference type="InterPro" id="IPR002692">
    <property type="entry name" value="S45"/>
</dbReference>
<accession>A0AAW8DZG6</accession>
<protein>
    <submittedName>
        <fullName evidence="7">Penicillin amidase</fullName>
        <ecNumber evidence="7">3.5.1.11</ecNumber>
    </submittedName>
</protein>
<sequence>MHPLLRSLRRPRATGTVLFAAALLAGCAATAPGNGTASGEVTIKRDRYGVPHVYASDTRGLFHGFGYAVAEDRLYQLEMARRSGNGSVAEVLGAEFVATDKATRANIDPVSIRRQIDALSADDRAMFEGYAAGVNARIRDVLADRAKLMPREFIDNGFEPAPWTADDVTMVWIGLILNRFFAGTAEVANLSLLNQLKAARGDVAGLQLYEQLRWLEDPTAPTIVPRGNANRLASTEPGDAALAPVSAQAAADFRATQVARMGLAATEGMPTASNAWVLGPSRTKEGVAVLYNGPQQGFNNPSFVHGIGLHGAGYDLTGLTPIGLLPVLFGTNGTIAWGSTVGSLDTNDIYQEELNPANRHEYKYDGAYRPMTRRTDVIRVKGAAPQSVDIYATVHGFVQSWDVDNARAYTARSTWQGREVETMLGWARAARARDWSGFLAQGECVAASITWFYADVAGNIGAVGLGRMPRRPATQDIRFPARGDGSMEWQGSLPFSANPRAYNPAQGYLASWNNQIAEGLRADGANFSHVDRVAEIHAQLQGTAKLGADEVWRVSQGAALADLNARYFVPLIVDAAKGLPAGDPARRAADLLANWDLKNRVAPGGEVYDNRATTVLRAWLGAMSRRLLADDLPPAVFATYANLGYPTLTPRGSPGSAQPAAVAKLLWNALSGPASGVPQRHDFFNGQDPRTMVRAALTDAVGELRTRLGPDMAAWTTPVVRHRFSRINAIGVPWAGVGDEPEVSPYMNRGTLNYRVVLRPGALDMCSVAAPGQSGFVSPAGVRDRHYADQLALFERFECKPERLTPAQVDADLESRRTLRY</sequence>
<feature type="chain" id="PRO_5043375840" evidence="6">
    <location>
        <begin position="32"/>
        <end position="821"/>
    </location>
</feature>
<evidence type="ECO:0000256" key="6">
    <source>
        <dbReference type="SAM" id="SignalP"/>
    </source>
</evidence>
<dbReference type="Gene3D" id="1.10.1400.10">
    <property type="match status" value="1"/>
</dbReference>
<dbReference type="GO" id="GO:0017000">
    <property type="term" value="P:antibiotic biosynthetic process"/>
    <property type="evidence" value="ECO:0007669"/>
    <property type="project" value="InterPro"/>
</dbReference>
<feature type="binding site" evidence="5">
    <location>
        <position position="345"/>
    </location>
    <ligand>
        <name>Ca(2+)</name>
        <dbReference type="ChEBI" id="CHEBI:29108"/>
    </ligand>
</feature>
<keyword evidence="5" id="KW-0479">Metal-binding</keyword>
<comment type="cofactor">
    <cofactor evidence="5">
        <name>Ca(2+)</name>
        <dbReference type="ChEBI" id="CHEBI:29108"/>
    </cofactor>
    <text evidence="5">Binds 1 Ca(2+) ion per dimer.</text>
</comment>
<keyword evidence="5" id="KW-0106">Calcium</keyword>
<dbReference type="EMBL" id="JAUSRR010000006">
    <property type="protein sequence ID" value="MDP9924554.1"/>
    <property type="molecule type" value="Genomic_DNA"/>
</dbReference>
<reference evidence="7" key="1">
    <citation type="submission" date="2023-07" db="EMBL/GenBank/DDBJ databases">
        <title>Sorghum-associated microbial communities from plants grown in Nebraska, USA.</title>
        <authorList>
            <person name="Schachtman D."/>
        </authorList>
    </citation>
    <scope>NUCLEOTIDE SEQUENCE</scope>
    <source>
        <strain evidence="7">DS2795</strain>
    </source>
</reference>
<evidence type="ECO:0000256" key="1">
    <source>
        <dbReference type="ARBA" id="ARBA00006586"/>
    </source>
</evidence>
<dbReference type="InterPro" id="IPR023343">
    <property type="entry name" value="Penicillin_amidase_dom1"/>
</dbReference>
<gene>
    <name evidence="7" type="ORF">J2W25_003590</name>
</gene>
<dbReference type="Pfam" id="PF01804">
    <property type="entry name" value="Penicil_amidase"/>
    <property type="match status" value="1"/>
</dbReference>
<dbReference type="PANTHER" id="PTHR34218">
    <property type="entry name" value="PEPTIDASE S45 PENICILLIN AMIDASE"/>
    <property type="match status" value="1"/>
</dbReference>
<feature type="signal peptide" evidence="6">
    <location>
        <begin position="1"/>
        <end position="31"/>
    </location>
</feature>
<comment type="caution">
    <text evidence="7">The sequence shown here is derived from an EMBL/GenBank/DDBJ whole genome shotgun (WGS) entry which is preliminary data.</text>
</comment>
<evidence type="ECO:0000256" key="3">
    <source>
        <dbReference type="ARBA" id="ARBA00023145"/>
    </source>
</evidence>
<feature type="binding site" evidence="5">
    <location>
        <position position="523"/>
    </location>
    <ligand>
        <name>Ca(2+)</name>
        <dbReference type="ChEBI" id="CHEBI:29108"/>
    </ligand>
</feature>
<dbReference type="AlphaFoldDB" id="A0AAW8DZG6"/>